<accession>D3B6U9</accession>
<protein>
    <submittedName>
        <fullName evidence="1">Uncharacterized protein</fullName>
    </submittedName>
</protein>
<dbReference type="InParanoid" id="D3B6U9"/>
<dbReference type="RefSeq" id="XP_020435186.1">
    <property type="nucleotide sequence ID" value="XM_020574772.1"/>
</dbReference>
<comment type="caution">
    <text evidence="1">The sequence shown here is derived from an EMBL/GenBank/DDBJ whole genome shotgun (WGS) entry which is preliminary data.</text>
</comment>
<keyword evidence="2" id="KW-1185">Reference proteome</keyword>
<evidence type="ECO:0000313" key="1">
    <source>
        <dbReference type="EMBL" id="EFA83069.1"/>
    </source>
</evidence>
<gene>
    <name evidence="1" type="ORF">PPL_03857</name>
</gene>
<organism evidence="1 2">
    <name type="scientific">Heterostelium pallidum (strain ATCC 26659 / Pp 5 / PN500)</name>
    <name type="common">Cellular slime mold</name>
    <name type="synonym">Polysphondylium pallidum</name>
    <dbReference type="NCBI Taxonomy" id="670386"/>
    <lineage>
        <taxon>Eukaryota</taxon>
        <taxon>Amoebozoa</taxon>
        <taxon>Evosea</taxon>
        <taxon>Eumycetozoa</taxon>
        <taxon>Dictyostelia</taxon>
        <taxon>Acytosteliales</taxon>
        <taxon>Acytosteliaceae</taxon>
        <taxon>Heterostelium</taxon>
    </lineage>
</organism>
<dbReference type="GeneID" id="31359344"/>
<reference evidence="1 2" key="1">
    <citation type="journal article" date="2011" name="Genome Res.">
        <title>Phylogeny-wide analysis of social amoeba genomes highlights ancient origins for complex intercellular communication.</title>
        <authorList>
            <person name="Heidel A.J."/>
            <person name="Lawal H.M."/>
            <person name="Felder M."/>
            <person name="Schilde C."/>
            <person name="Helps N.R."/>
            <person name="Tunggal B."/>
            <person name="Rivero F."/>
            <person name="John U."/>
            <person name="Schleicher M."/>
            <person name="Eichinger L."/>
            <person name="Platzer M."/>
            <person name="Noegel A.A."/>
            <person name="Schaap P."/>
            <person name="Gloeckner G."/>
        </authorList>
    </citation>
    <scope>NUCLEOTIDE SEQUENCE [LARGE SCALE GENOMIC DNA]</scope>
    <source>
        <strain evidence="2">ATCC 26659 / Pp 5 / PN500</strain>
    </source>
</reference>
<dbReference type="Proteomes" id="UP000001396">
    <property type="component" value="Unassembled WGS sequence"/>
</dbReference>
<sequence>MTTNNSSTTANELGDQEKTLAISKDEAAKVSITLESINQLWYREQVLCCRHHPFPSLNS</sequence>
<name>D3B6U9_HETP5</name>
<dbReference type="EMBL" id="ADBJ01000017">
    <property type="protein sequence ID" value="EFA83069.1"/>
    <property type="molecule type" value="Genomic_DNA"/>
</dbReference>
<evidence type="ECO:0000313" key="2">
    <source>
        <dbReference type="Proteomes" id="UP000001396"/>
    </source>
</evidence>
<proteinExistence type="predicted"/>
<dbReference type="AlphaFoldDB" id="D3B6U9"/>